<sequence length="157" mass="18051">MKKFTRKSKIIIFIVLCPVFLSFSANGPADEEAGFVQEMLNTHYAILPDAPALKKYELQVSGTGFCRYKKYYQNGKQEYFSFHFLKYKAADYVGSSTNGILYLHTLNDDVIVQTYREKRGGDIDSMATSLAIPLKNMEPEDLELLQEKFRQLQAKLR</sequence>
<keyword evidence="3" id="KW-1185">Reference proteome</keyword>
<dbReference type="EMBL" id="JNFF01000050">
    <property type="protein sequence ID" value="KEQ30092.1"/>
    <property type="molecule type" value="Genomic_DNA"/>
</dbReference>
<evidence type="ECO:0000256" key="1">
    <source>
        <dbReference type="SAM" id="SignalP"/>
    </source>
</evidence>
<accession>A0A081PHB9</accession>
<keyword evidence="1" id="KW-0732">Signal</keyword>
<dbReference type="RefSeq" id="WP_037440464.1">
    <property type="nucleotide sequence ID" value="NZ_JNFF01000050.1"/>
</dbReference>
<dbReference type="Proteomes" id="UP000028007">
    <property type="component" value="Unassembled WGS sequence"/>
</dbReference>
<dbReference type="eggNOG" id="ENOG50340ST">
    <property type="taxonomic scope" value="Bacteria"/>
</dbReference>
<comment type="caution">
    <text evidence="2">The sequence shown here is derived from an EMBL/GenBank/DDBJ whole genome shotgun (WGS) entry which is preliminary data.</text>
</comment>
<feature type="signal peptide" evidence="1">
    <location>
        <begin position="1"/>
        <end position="27"/>
    </location>
</feature>
<reference evidence="2 3" key="1">
    <citation type="journal article" date="1992" name="Int. J. Syst. Bacteriol.">
        <title>Sphingobacterium antarcticus sp. nov. a Psychrotrophic Bacterium from the Soils of Schirmacher Oasis, Antarctica.</title>
        <authorList>
            <person name="Shivaji S."/>
            <person name="Ray M.K."/>
            <person name="Rao N.S."/>
            <person name="Saiserr L."/>
            <person name="Jagannadham M.V."/>
            <person name="Kumar G.S."/>
            <person name="Reddy G."/>
            <person name="Bhargava P.M."/>
        </authorList>
    </citation>
    <scope>NUCLEOTIDE SEQUENCE [LARGE SCALE GENOMIC DNA]</scope>
    <source>
        <strain evidence="2 3">4BY</strain>
    </source>
</reference>
<protein>
    <submittedName>
        <fullName evidence="2">Uncharacterized protein</fullName>
    </submittedName>
</protein>
<feature type="chain" id="PRO_5005411557" evidence="1">
    <location>
        <begin position="28"/>
        <end position="157"/>
    </location>
</feature>
<dbReference type="AlphaFoldDB" id="A0A081PHB9"/>
<name>A0A081PHB9_9SPHI</name>
<gene>
    <name evidence="2" type="ORF">N180_16580</name>
</gene>
<evidence type="ECO:0000313" key="2">
    <source>
        <dbReference type="EMBL" id="KEQ30092.1"/>
    </source>
</evidence>
<dbReference type="OrthoDB" id="797136at2"/>
<evidence type="ECO:0000313" key="3">
    <source>
        <dbReference type="Proteomes" id="UP000028007"/>
    </source>
</evidence>
<proteinExistence type="predicted"/>
<organism evidence="2 3">
    <name type="scientific">Pedobacter antarcticus 4BY</name>
    <dbReference type="NCBI Taxonomy" id="1358423"/>
    <lineage>
        <taxon>Bacteria</taxon>
        <taxon>Pseudomonadati</taxon>
        <taxon>Bacteroidota</taxon>
        <taxon>Sphingobacteriia</taxon>
        <taxon>Sphingobacteriales</taxon>
        <taxon>Sphingobacteriaceae</taxon>
        <taxon>Pedobacter</taxon>
    </lineage>
</organism>